<evidence type="ECO:0000313" key="3">
    <source>
        <dbReference type="Proteomes" id="UP000075880"/>
    </source>
</evidence>
<feature type="domain" description="MADF" evidence="1">
    <location>
        <begin position="134"/>
        <end position="227"/>
    </location>
</feature>
<dbReference type="SMART" id="SM00595">
    <property type="entry name" value="MADF"/>
    <property type="match status" value="1"/>
</dbReference>
<dbReference type="AlphaFoldDB" id="A0AAG5DMH2"/>
<dbReference type="PANTHER" id="PTHR21505">
    <property type="entry name" value="MADF DOMAIN-CONTAINING PROTEIN-RELATED"/>
    <property type="match status" value="1"/>
</dbReference>
<evidence type="ECO:0000259" key="1">
    <source>
        <dbReference type="PROSITE" id="PS51029"/>
    </source>
</evidence>
<name>A0AAG5DMH2_ANOAO</name>
<keyword evidence="3" id="KW-1185">Reference proteome</keyword>
<organism evidence="2 3">
    <name type="scientific">Anopheles atroparvus</name>
    <name type="common">European mosquito</name>
    <dbReference type="NCBI Taxonomy" id="41427"/>
    <lineage>
        <taxon>Eukaryota</taxon>
        <taxon>Metazoa</taxon>
        <taxon>Ecdysozoa</taxon>
        <taxon>Arthropoda</taxon>
        <taxon>Hexapoda</taxon>
        <taxon>Insecta</taxon>
        <taxon>Pterygota</taxon>
        <taxon>Neoptera</taxon>
        <taxon>Endopterygota</taxon>
        <taxon>Diptera</taxon>
        <taxon>Nematocera</taxon>
        <taxon>Culicoidea</taxon>
        <taxon>Culicidae</taxon>
        <taxon>Anophelinae</taxon>
        <taxon>Anopheles</taxon>
    </lineage>
</organism>
<dbReference type="Pfam" id="PF10545">
    <property type="entry name" value="MADF_DNA_bdg"/>
    <property type="match status" value="1"/>
</dbReference>
<dbReference type="Proteomes" id="UP000075880">
    <property type="component" value="Unassembled WGS sequence"/>
</dbReference>
<accession>A0AAG5DMH2</accession>
<reference evidence="2" key="1">
    <citation type="submission" date="2024-04" db="UniProtKB">
        <authorList>
            <consortium name="EnsemblMetazoa"/>
        </authorList>
    </citation>
    <scope>IDENTIFICATION</scope>
    <source>
        <strain evidence="2">EBRO</strain>
    </source>
</reference>
<dbReference type="PROSITE" id="PS51029">
    <property type="entry name" value="MADF"/>
    <property type="match status" value="1"/>
</dbReference>
<proteinExistence type="predicted"/>
<dbReference type="PANTHER" id="PTHR21505:SF8">
    <property type="entry name" value="DPT-YFP REPRESSOR BY OVEREXPRESSION, ISOFORM D-RELATED"/>
    <property type="match status" value="1"/>
</dbReference>
<sequence length="312" mass="35603">MENFETLQNVELEPCTSVDYDPLAIGFVKIEPVNGYNESDDRDAIDTSCNVFQNAEHLMTAKRPKAESAYFKHPSRGFAGVNKRPYERNLSVQAGKQQGSQSKLRRIVSDEGREMKISRKYSHNDVQEHALCLKLIELVKANPVIWSESSKHFLDINLKTAAWRQIAFEMRATVEMVKKKWSSLCAYFRKESSRVDNPNITESGRSDIYSSNWYAYESMQFLKEAANPRPTKSTLQQKMPKIIPEVREAVQEVQKADHEYARSAPGITTVRQPAQSTIDDSLASLKRKKKDHSDDKFEELFSSIGNTLETIA</sequence>
<evidence type="ECO:0000313" key="2">
    <source>
        <dbReference type="EnsemblMetazoa" id="ENSAATROPP012331"/>
    </source>
</evidence>
<dbReference type="InterPro" id="IPR006578">
    <property type="entry name" value="MADF-dom"/>
</dbReference>
<dbReference type="EnsemblMetazoa" id="ENSAATROPT013548">
    <property type="protein sequence ID" value="ENSAATROPP012331"/>
    <property type="gene ID" value="ENSAATROPG011002"/>
</dbReference>
<protein>
    <recommendedName>
        <fullName evidence="1">MADF domain-containing protein</fullName>
    </recommendedName>
</protein>